<keyword evidence="3" id="KW-1185">Reference proteome</keyword>
<dbReference type="PROSITE" id="PS51186">
    <property type="entry name" value="GNAT"/>
    <property type="match status" value="1"/>
</dbReference>
<accession>A0A1V4IYY0</accession>
<feature type="domain" description="N-acetyltransferase" evidence="1">
    <location>
        <begin position="3"/>
        <end position="143"/>
    </location>
</feature>
<comment type="caution">
    <text evidence="2">The sequence shown here is derived from an EMBL/GenBank/DDBJ whole genome shotgun (WGS) entry which is preliminary data.</text>
</comment>
<protein>
    <submittedName>
        <fullName evidence="2">Putative acetyltransferase</fullName>
    </submittedName>
</protein>
<dbReference type="RefSeq" id="WP_079421931.1">
    <property type="nucleotide sequence ID" value="NZ_MZGV01000003.1"/>
</dbReference>
<dbReference type="AlphaFoldDB" id="A0A1V4IYY0"/>
<organism evidence="2 3">
    <name type="scientific">Clostridium oryzae</name>
    <dbReference type="NCBI Taxonomy" id="1450648"/>
    <lineage>
        <taxon>Bacteria</taxon>
        <taxon>Bacillati</taxon>
        <taxon>Bacillota</taxon>
        <taxon>Clostridia</taxon>
        <taxon>Eubacteriales</taxon>
        <taxon>Clostridiaceae</taxon>
        <taxon>Clostridium</taxon>
    </lineage>
</organism>
<sequence length="143" mass="16377">MELCFGLLKKEQAVDAAKIIVKAFKQPPWNECWEDTQATKSVIASLENPMDRCFAAFDTQKIVGILFGRIQIYSRDDFYIMMLSVLSEYQHKGIGKGLLHFCEKALKSEGISHIELITAPFDKQFYNKCNYSVSDAVHFEKNI</sequence>
<dbReference type="OrthoDB" id="9797178at2"/>
<dbReference type="Gene3D" id="3.40.630.30">
    <property type="match status" value="1"/>
</dbReference>
<keyword evidence="2" id="KW-0808">Transferase</keyword>
<dbReference type="InterPro" id="IPR000182">
    <property type="entry name" value="GNAT_dom"/>
</dbReference>
<dbReference type="InterPro" id="IPR016181">
    <property type="entry name" value="Acyl_CoA_acyltransferase"/>
</dbReference>
<dbReference type="STRING" id="1450648.CLORY_04750"/>
<gene>
    <name evidence="2" type="ORF">CLORY_04750</name>
</gene>
<dbReference type="GO" id="GO:0016747">
    <property type="term" value="F:acyltransferase activity, transferring groups other than amino-acyl groups"/>
    <property type="evidence" value="ECO:0007669"/>
    <property type="project" value="InterPro"/>
</dbReference>
<evidence type="ECO:0000259" key="1">
    <source>
        <dbReference type="PROSITE" id="PS51186"/>
    </source>
</evidence>
<dbReference type="Pfam" id="PF00583">
    <property type="entry name" value="Acetyltransf_1"/>
    <property type="match status" value="1"/>
</dbReference>
<name>A0A1V4IYY0_9CLOT</name>
<evidence type="ECO:0000313" key="2">
    <source>
        <dbReference type="EMBL" id="OPJ64607.1"/>
    </source>
</evidence>
<proteinExistence type="predicted"/>
<dbReference type="CDD" id="cd04301">
    <property type="entry name" value="NAT_SF"/>
    <property type="match status" value="1"/>
</dbReference>
<reference evidence="2 3" key="1">
    <citation type="submission" date="2017-03" db="EMBL/GenBank/DDBJ databases">
        <title>Genome sequence of Clostridium oryzae DSM 28571.</title>
        <authorList>
            <person name="Poehlein A."/>
            <person name="Daniel R."/>
        </authorList>
    </citation>
    <scope>NUCLEOTIDE SEQUENCE [LARGE SCALE GENOMIC DNA]</scope>
    <source>
        <strain evidence="2 3">DSM 28571</strain>
    </source>
</reference>
<dbReference type="Proteomes" id="UP000190080">
    <property type="component" value="Unassembled WGS sequence"/>
</dbReference>
<evidence type="ECO:0000313" key="3">
    <source>
        <dbReference type="Proteomes" id="UP000190080"/>
    </source>
</evidence>
<dbReference type="SUPFAM" id="SSF55729">
    <property type="entry name" value="Acyl-CoA N-acyltransferases (Nat)"/>
    <property type="match status" value="1"/>
</dbReference>
<dbReference type="EMBL" id="MZGV01000003">
    <property type="protein sequence ID" value="OPJ64607.1"/>
    <property type="molecule type" value="Genomic_DNA"/>
</dbReference>